<reference evidence="1" key="2">
    <citation type="journal article" date="2023" name="Science">
        <title>Genomic signatures of disease resistance in endangered staghorn corals.</title>
        <authorList>
            <person name="Vollmer S.V."/>
            <person name="Selwyn J.D."/>
            <person name="Despard B.A."/>
            <person name="Roesel C.L."/>
        </authorList>
    </citation>
    <scope>NUCLEOTIDE SEQUENCE</scope>
    <source>
        <strain evidence="1">K2</strain>
    </source>
</reference>
<gene>
    <name evidence="1" type="ORF">P5673_010196</name>
</gene>
<evidence type="ECO:0000313" key="2">
    <source>
        <dbReference type="Proteomes" id="UP001249851"/>
    </source>
</evidence>
<reference evidence="1" key="1">
    <citation type="journal article" date="2023" name="G3 (Bethesda)">
        <title>Whole genome assembly and annotation of the endangered Caribbean coral Acropora cervicornis.</title>
        <authorList>
            <person name="Selwyn J.D."/>
            <person name="Vollmer S.V."/>
        </authorList>
    </citation>
    <scope>NUCLEOTIDE SEQUENCE</scope>
    <source>
        <strain evidence="1">K2</strain>
    </source>
</reference>
<accession>A0AAD9QQY5</accession>
<keyword evidence="2" id="KW-1185">Reference proteome</keyword>
<proteinExistence type="predicted"/>
<comment type="caution">
    <text evidence="1">The sequence shown here is derived from an EMBL/GenBank/DDBJ whole genome shotgun (WGS) entry which is preliminary data.</text>
</comment>
<organism evidence="1 2">
    <name type="scientific">Acropora cervicornis</name>
    <name type="common">Staghorn coral</name>
    <dbReference type="NCBI Taxonomy" id="6130"/>
    <lineage>
        <taxon>Eukaryota</taxon>
        <taxon>Metazoa</taxon>
        <taxon>Cnidaria</taxon>
        <taxon>Anthozoa</taxon>
        <taxon>Hexacorallia</taxon>
        <taxon>Scleractinia</taxon>
        <taxon>Astrocoeniina</taxon>
        <taxon>Acroporidae</taxon>
        <taxon>Acropora</taxon>
    </lineage>
</organism>
<dbReference type="Proteomes" id="UP001249851">
    <property type="component" value="Unassembled WGS sequence"/>
</dbReference>
<name>A0AAD9QQY5_ACRCE</name>
<dbReference type="AlphaFoldDB" id="A0AAD9QQY5"/>
<evidence type="ECO:0000313" key="1">
    <source>
        <dbReference type="EMBL" id="KAK2565897.1"/>
    </source>
</evidence>
<protein>
    <submittedName>
        <fullName evidence="1">Uncharacterized protein</fullName>
    </submittedName>
</protein>
<sequence>MLTAILLIRDRIRSLPSRIRCAMERAWRRAFARIGRSRDSERKLERFQSSIAKIFRTNSRGSRGPESSGFISDEEELEDELPIPEYSNTQLKIGLTSTQSRVPMTETDGPVEIEMTVFK</sequence>
<dbReference type="EMBL" id="JARQWQ010000018">
    <property type="protein sequence ID" value="KAK2565897.1"/>
    <property type="molecule type" value="Genomic_DNA"/>
</dbReference>